<feature type="compositionally biased region" description="Basic residues" evidence="10">
    <location>
        <begin position="1159"/>
        <end position="1169"/>
    </location>
</feature>
<dbReference type="InterPro" id="IPR035899">
    <property type="entry name" value="DBL_dom_sf"/>
</dbReference>
<dbReference type="FunFam" id="2.30.29.30:FF:000021">
    <property type="entry name" value="Rho guanine nucleotide exchange factor 2"/>
    <property type="match status" value="1"/>
</dbReference>
<evidence type="ECO:0000256" key="6">
    <source>
        <dbReference type="ARBA" id="ARBA00022771"/>
    </source>
</evidence>
<feature type="region of interest" description="Disordered" evidence="10">
    <location>
        <begin position="1011"/>
        <end position="1030"/>
    </location>
</feature>
<dbReference type="SUPFAM" id="SSF48065">
    <property type="entry name" value="DBL homology domain (DH-domain)"/>
    <property type="match status" value="1"/>
</dbReference>
<feature type="region of interest" description="Disordered" evidence="10">
    <location>
        <begin position="206"/>
        <end position="230"/>
    </location>
</feature>
<dbReference type="GO" id="GO:0008270">
    <property type="term" value="F:zinc ion binding"/>
    <property type="evidence" value="ECO:0007669"/>
    <property type="project" value="UniProtKB-KW"/>
</dbReference>
<keyword evidence="2" id="KW-0963">Cytoplasm</keyword>
<evidence type="ECO:0000313" key="13">
    <source>
        <dbReference type="Ensembl" id="ENSEEEP00000034456.2"/>
    </source>
</evidence>
<feature type="region of interest" description="Disordered" evidence="10">
    <location>
        <begin position="844"/>
        <end position="868"/>
    </location>
</feature>
<dbReference type="PANTHER" id="PTHR13944">
    <property type="entry name" value="AGAP007712-PA"/>
    <property type="match status" value="1"/>
</dbReference>
<dbReference type="Proteomes" id="UP000314983">
    <property type="component" value="Chromosome 1"/>
</dbReference>
<dbReference type="GO" id="GO:0071875">
    <property type="term" value="P:adrenergic receptor signaling pathway"/>
    <property type="evidence" value="ECO:0007669"/>
    <property type="project" value="TreeGrafter"/>
</dbReference>
<evidence type="ECO:0000256" key="8">
    <source>
        <dbReference type="ARBA" id="ARBA00023054"/>
    </source>
</evidence>
<dbReference type="SMART" id="SM00233">
    <property type="entry name" value="PH"/>
    <property type="match status" value="1"/>
</dbReference>
<keyword evidence="5" id="KW-0479">Metal-binding</keyword>
<accession>A0A4W4GD33</accession>
<keyword evidence="14" id="KW-1185">Reference proteome</keyword>
<dbReference type="GO" id="GO:0015629">
    <property type="term" value="C:actin cytoskeleton"/>
    <property type="evidence" value="ECO:0007669"/>
    <property type="project" value="TreeGrafter"/>
</dbReference>
<dbReference type="GO" id="GO:0005085">
    <property type="term" value="F:guanyl-nucleotide exchange factor activity"/>
    <property type="evidence" value="ECO:0007669"/>
    <property type="project" value="UniProtKB-KW"/>
</dbReference>
<name>A0A4W4GD33_ELEEL</name>
<dbReference type="GeneTree" id="ENSGT00940000154146"/>
<reference evidence="14" key="1">
    <citation type="journal article" date="2014" name="Science">
        <title>Nonhuman genetics. Genomic basis for the convergent evolution of electric organs.</title>
        <authorList>
            <person name="Gallant J.R."/>
            <person name="Traeger L.L."/>
            <person name="Volkening J.D."/>
            <person name="Moffett H."/>
            <person name="Chen P.H."/>
            <person name="Novina C.D."/>
            <person name="Phillips G.N.Jr."/>
            <person name="Anand R."/>
            <person name="Wells G.B."/>
            <person name="Pinch M."/>
            <person name="Guth R."/>
            <person name="Unguez G.A."/>
            <person name="Albert J.S."/>
            <person name="Zakon H.H."/>
            <person name="Samanta M.P."/>
            <person name="Sussman M.R."/>
        </authorList>
    </citation>
    <scope>NUCLEOTIDE SEQUENCE [LARGE SCALE GENOMIC DNA]</scope>
</reference>
<dbReference type="SUPFAM" id="SSF50729">
    <property type="entry name" value="PH domain-like"/>
    <property type="match status" value="1"/>
</dbReference>
<dbReference type="CDD" id="cd00160">
    <property type="entry name" value="RhoGEF"/>
    <property type="match status" value="1"/>
</dbReference>
<feature type="domain" description="DH" evidence="12">
    <location>
        <begin position="376"/>
        <end position="573"/>
    </location>
</feature>
<dbReference type="GO" id="GO:0016020">
    <property type="term" value="C:membrane"/>
    <property type="evidence" value="ECO:0007669"/>
    <property type="project" value="TreeGrafter"/>
</dbReference>
<feature type="coiled-coil region" evidence="9">
    <location>
        <begin position="731"/>
        <end position="758"/>
    </location>
</feature>
<evidence type="ECO:0000256" key="2">
    <source>
        <dbReference type="ARBA" id="ARBA00022490"/>
    </source>
</evidence>
<feature type="compositionally biased region" description="Basic and acidic residues" evidence="10">
    <location>
        <begin position="952"/>
        <end position="965"/>
    </location>
</feature>
<evidence type="ECO:0000313" key="14">
    <source>
        <dbReference type="Proteomes" id="UP000314983"/>
    </source>
</evidence>
<evidence type="ECO:0000256" key="4">
    <source>
        <dbReference type="ARBA" id="ARBA00022658"/>
    </source>
</evidence>
<dbReference type="InterPro" id="IPR011993">
    <property type="entry name" value="PH-like_dom_sf"/>
</dbReference>
<keyword evidence="6" id="KW-0863">Zinc-finger</keyword>
<evidence type="ECO:0000256" key="3">
    <source>
        <dbReference type="ARBA" id="ARBA00022553"/>
    </source>
</evidence>
<organism evidence="13 14">
    <name type="scientific">Electrophorus electricus</name>
    <name type="common">Electric eel</name>
    <name type="synonym">Gymnotus electricus</name>
    <dbReference type="NCBI Taxonomy" id="8005"/>
    <lineage>
        <taxon>Eukaryota</taxon>
        <taxon>Metazoa</taxon>
        <taxon>Chordata</taxon>
        <taxon>Craniata</taxon>
        <taxon>Vertebrata</taxon>
        <taxon>Euteleostomi</taxon>
        <taxon>Actinopterygii</taxon>
        <taxon>Neopterygii</taxon>
        <taxon>Teleostei</taxon>
        <taxon>Ostariophysi</taxon>
        <taxon>Gymnotiformes</taxon>
        <taxon>Gymnotoidei</taxon>
        <taxon>Gymnotidae</taxon>
        <taxon>Electrophorus</taxon>
    </lineage>
</organism>
<dbReference type="GO" id="GO:0005737">
    <property type="term" value="C:cytoplasm"/>
    <property type="evidence" value="ECO:0007669"/>
    <property type="project" value="UniProtKB-SubCell"/>
</dbReference>
<reference evidence="14" key="2">
    <citation type="journal article" date="2017" name="Sci. Adv.">
        <title>A tail of two voltages: Proteomic comparison of the three electric organs of the electric eel.</title>
        <authorList>
            <person name="Traeger L.L."/>
            <person name="Sabat G."/>
            <person name="Barrett-Wilt G.A."/>
            <person name="Wells G.B."/>
            <person name="Sussman M.R."/>
        </authorList>
    </citation>
    <scope>NUCLEOTIDE SEQUENCE [LARGE SCALE GENOMIC DNA]</scope>
</reference>
<dbReference type="AlphaFoldDB" id="A0A4W4GD33"/>
<evidence type="ECO:0000259" key="11">
    <source>
        <dbReference type="PROSITE" id="PS50003"/>
    </source>
</evidence>
<dbReference type="GO" id="GO:0035023">
    <property type="term" value="P:regulation of Rho protein signal transduction"/>
    <property type="evidence" value="ECO:0007669"/>
    <property type="project" value="TreeGrafter"/>
</dbReference>
<dbReference type="InterPro" id="IPR051632">
    <property type="entry name" value="Rho_GEF"/>
</dbReference>
<dbReference type="GO" id="GO:0005078">
    <property type="term" value="F:MAP-kinase scaffold activity"/>
    <property type="evidence" value="ECO:0007669"/>
    <property type="project" value="TreeGrafter"/>
</dbReference>
<dbReference type="InterPro" id="IPR001849">
    <property type="entry name" value="PH_domain"/>
</dbReference>
<feature type="compositionally biased region" description="Polar residues" evidence="10">
    <location>
        <begin position="1084"/>
        <end position="1098"/>
    </location>
</feature>
<dbReference type="PANTHER" id="PTHR13944:SF18">
    <property type="entry name" value="A-KINASE ANCHOR PROTEIN 13"/>
    <property type="match status" value="1"/>
</dbReference>
<dbReference type="PROSITE" id="PS50003">
    <property type="entry name" value="PH_DOMAIN"/>
    <property type="match status" value="1"/>
</dbReference>
<dbReference type="PROSITE" id="PS50010">
    <property type="entry name" value="DH_2"/>
    <property type="match status" value="1"/>
</dbReference>
<feature type="region of interest" description="Disordered" evidence="10">
    <location>
        <begin position="1084"/>
        <end position="1190"/>
    </location>
</feature>
<evidence type="ECO:0000256" key="5">
    <source>
        <dbReference type="ARBA" id="ARBA00022723"/>
    </source>
</evidence>
<sequence length="1190" mass="135344">PLTLSLGVQGSVRPCPVLFFPFAPLTSPALTFALTAMSGESLLRELHLCALSVNLTLSVSLSSPQEEEVVGAGNPASEVSASCSSTDNAAILGPPISSAESSKEAQRVDGFAAAVDADEEAKDRLTEVPLCSSLLHSSRRSQSPFRRHSWEPGINWGAGGDMSQHMTFTFFSITEEEPGPLKEGFEGKSGTKMSRTFSYLKSKMYKKTREKDKEKNREKDREAKDREKKAVSGHLFSSVTLSHTASCQHCNKPLSTKDAVSCTSKSSSKPCHILKAQSWGHCMTLIYAQQRMSKPPPQFDDMSIKGLRYLSQSTDSLHKVSKVVESTESLIDEGTEMIDGQLMGEFEAETKELEADSWSFTTDKKYLKKLRKDVIKRQDVIYELIQTEMHHLRTLRIMADVYSKGLLKEVQLEMQTVEKMFPVLDDLLELHTLFFNSLLDRRREARQEGADDCIVIHRIGDVLVSQFSGSNAESMKKVYGKFCSRHSEAVNLYKELHAKDKRFQAFIRKKMSSSVVRRLSIPECILLVTQRITKYPVLMQRILQHTKDHEEDFEDLTQALHLVKEVIAAVDRKVNEHEKKRRLKEIYSRTDGKSIMRMKSGQMFAREDLIRGRKLLHDGPLQLKNSAGRLKDVQALLLTDVLVFLQEKDQKYVFASLDQRATVISLQKLIVREVANEDRGLFLITAGIKHPEMVEVHATSREERNTWMKLLQGAIEKDDDEGIPSETEEDKKLLESKAKEMRDMLQRKDDQILALLQEKMKLFHDMCEYGSTDDAGLSIKMLFRACSDETPKGETLMKDAIREVEMLQTLVNSSLGGAMGQQVDGGVGTAASVCLPRRADTFGGFDSHQMNTSKNAEGGEPEDLRRTESDSILKKVSHVLLSMMDNRHCHQCVCSKTVLCLWVLWVCIHICTSQAVVVQQDTLVEDQRQALSERTSSQSSLRTSSRPPSLVEQEKQRSLERHRQDAAALQRQQTAHAEERRRREKEWEAREKELAERELLLHAREDEARRGRRELEEAQQELQGRKEDYQRDLERLRDSQRRLERDKELLQREMEKVEHLRETEVRLRLKEWVLRDRLNRTLSSTSEDSLNVQGSTGSLEREPGEVDRALSPMKSSLSRVDSKQKSRNLNPFSLGPRAASGEKQIPSCLLQLTRAKDKKEKKKKKSKVKPSREAGNQSCRLWVDRKGPNY</sequence>
<keyword evidence="3" id="KW-0597">Phosphoprotein</keyword>
<dbReference type="STRING" id="8005.ENSEEEP00000034456"/>
<reference evidence="13" key="4">
    <citation type="submission" date="2025-08" db="UniProtKB">
        <authorList>
            <consortium name="Ensembl"/>
        </authorList>
    </citation>
    <scope>IDENTIFICATION</scope>
</reference>
<evidence type="ECO:0000256" key="9">
    <source>
        <dbReference type="SAM" id="Coils"/>
    </source>
</evidence>
<dbReference type="FunFam" id="1.20.900.10:FF:000004">
    <property type="entry name" value="Rho guanine nucleotide exchange factor 2"/>
    <property type="match status" value="1"/>
</dbReference>
<proteinExistence type="predicted"/>
<dbReference type="InterPro" id="IPR000219">
    <property type="entry name" value="DH_dom"/>
</dbReference>
<dbReference type="GO" id="GO:0043123">
    <property type="term" value="P:positive regulation of canonical NF-kappaB signal transduction"/>
    <property type="evidence" value="ECO:0007669"/>
    <property type="project" value="TreeGrafter"/>
</dbReference>
<dbReference type="Gene3D" id="2.30.29.30">
    <property type="entry name" value="Pleckstrin-homology domain (PH domain)/Phosphotyrosine-binding domain (PTB)"/>
    <property type="match status" value="1"/>
</dbReference>
<dbReference type="SMART" id="SM00325">
    <property type="entry name" value="RhoGEF"/>
    <property type="match status" value="1"/>
</dbReference>
<feature type="compositionally biased region" description="Basic and acidic residues" evidence="10">
    <location>
        <begin position="207"/>
        <end position="230"/>
    </location>
</feature>
<evidence type="ECO:0000259" key="12">
    <source>
        <dbReference type="PROSITE" id="PS50010"/>
    </source>
</evidence>
<feature type="region of interest" description="Disordered" evidence="10">
    <location>
        <begin position="931"/>
        <end position="985"/>
    </location>
</feature>
<dbReference type="Pfam" id="PF00621">
    <property type="entry name" value="RhoGEF"/>
    <property type="match status" value="1"/>
</dbReference>
<dbReference type="Gene3D" id="1.20.900.10">
    <property type="entry name" value="Dbl homology (DH) domain"/>
    <property type="match status" value="1"/>
</dbReference>
<dbReference type="OMA" id="QLFRGMW"/>
<protein>
    <submittedName>
        <fullName evidence="13">Si:dkey-172h23.2</fullName>
    </submittedName>
</protein>
<feature type="compositionally biased region" description="Basic and acidic residues" evidence="10">
    <location>
        <begin position="1099"/>
        <end position="1108"/>
    </location>
</feature>
<evidence type="ECO:0000256" key="7">
    <source>
        <dbReference type="ARBA" id="ARBA00022833"/>
    </source>
</evidence>
<feature type="domain" description="PH" evidence="11">
    <location>
        <begin position="614"/>
        <end position="716"/>
    </location>
</feature>
<reference evidence="13" key="3">
    <citation type="submission" date="2020-05" db="EMBL/GenBank/DDBJ databases">
        <title>Electrophorus electricus (electric eel) genome, fEleEle1, primary haplotype.</title>
        <authorList>
            <person name="Myers G."/>
            <person name="Meyer A."/>
            <person name="Fedrigo O."/>
            <person name="Formenti G."/>
            <person name="Rhie A."/>
            <person name="Tracey A."/>
            <person name="Sims Y."/>
            <person name="Jarvis E.D."/>
        </authorList>
    </citation>
    <scope>NUCLEOTIDE SEQUENCE [LARGE SCALE GENOMIC DNA]</scope>
</reference>
<dbReference type="Pfam" id="PF17838">
    <property type="entry name" value="PH_16"/>
    <property type="match status" value="1"/>
</dbReference>
<dbReference type="Ensembl" id="ENSEEET00000034859.2">
    <property type="protein sequence ID" value="ENSEEEP00000034456.2"/>
    <property type="gene ID" value="ENSEEEG00000016402.2"/>
</dbReference>
<keyword evidence="8 9" id="KW-0175">Coiled coil</keyword>
<keyword evidence="7" id="KW-0862">Zinc</keyword>
<keyword evidence="4" id="KW-0344">Guanine-nucleotide releasing factor</keyword>
<evidence type="ECO:0000256" key="1">
    <source>
        <dbReference type="ARBA" id="ARBA00004496"/>
    </source>
</evidence>
<dbReference type="InterPro" id="IPR041020">
    <property type="entry name" value="PH_16"/>
</dbReference>
<evidence type="ECO:0000256" key="10">
    <source>
        <dbReference type="SAM" id="MobiDB-lite"/>
    </source>
</evidence>
<feature type="compositionally biased region" description="Basic and acidic residues" evidence="10">
    <location>
        <begin position="976"/>
        <end position="985"/>
    </location>
</feature>
<feature type="compositionally biased region" description="Low complexity" evidence="10">
    <location>
        <begin position="932"/>
        <end position="950"/>
    </location>
</feature>
<comment type="subcellular location">
    <subcellularLocation>
        <location evidence="1">Cytoplasm</location>
    </subcellularLocation>
</comment>
<reference evidence="13" key="5">
    <citation type="submission" date="2025-09" db="UniProtKB">
        <authorList>
            <consortium name="Ensembl"/>
        </authorList>
    </citation>
    <scope>IDENTIFICATION</scope>
</reference>